<dbReference type="Gene3D" id="3.30.1950.10">
    <property type="entry name" value="wza like domain"/>
    <property type="match status" value="1"/>
</dbReference>
<evidence type="ECO:0000256" key="10">
    <source>
        <dbReference type="ARBA" id="ARBA00023114"/>
    </source>
</evidence>
<dbReference type="PANTHER" id="PTHR33619:SF3">
    <property type="entry name" value="POLYSACCHARIDE EXPORT PROTEIN GFCE-RELATED"/>
    <property type="match status" value="1"/>
</dbReference>
<keyword evidence="6" id="KW-0812">Transmembrane</keyword>
<dbReference type="GO" id="GO:0015159">
    <property type="term" value="F:polysaccharide transmembrane transporter activity"/>
    <property type="evidence" value="ECO:0007669"/>
    <property type="project" value="InterPro"/>
</dbReference>
<evidence type="ECO:0000259" key="17">
    <source>
        <dbReference type="Pfam" id="PF10531"/>
    </source>
</evidence>
<evidence type="ECO:0000256" key="5">
    <source>
        <dbReference type="ARBA" id="ARBA00022597"/>
    </source>
</evidence>
<feature type="signal peptide" evidence="15">
    <location>
        <begin position="1"/>
        <end position="22"/>
    </location>
</feature>
<keyword evidence="20" id="KW-1185">Reference proteome</keyword>
<dbReference type="RefSeq" id="WP_107141323.1">
    <property type="nucleotide sequence ID" value="NZ_CP028324.1"/>
</dbReference>
<evidence type="ECO:0000313" key="20">
    <source>
        <dbReference type="Proteomes" id="UP000240505"/>
    </source>
</evidence>
<keyword evidence="7 15" id="KW-0732">Signal</keyword>
<protein>
    <submittedName>
        <fullName evidence="19">Polysaccharide export protein EpsE</fullName>
    </submittedName>
</protein>
<evidence type="ECO:0000256" key="11">
    <source>
        <dbReference type="ARBA" id="ARBA00023136"/>
    </source>
</evidence>
<dbReference type="OrthoDB" id="9815244at2"/>
<dbReference type="Pfam" id="PF10531">
    <property type="entry name" value="SLBB"/>
    <property type="match status" value="1"/>
</dbReference>
<evidence type="ECO:0000256" key="1">
    <source>
        <dbReference type="ARBA" id="ARBA00004571"/>
    </source>
</evidence>
<dbReference type="GO" id="GO:0046930">
    <property type="term" value="C:pore complex"/>
    <property type="evidence" value="ECO:0007669"/>
    <property type="project" value="UniProtKB-KW"/>
</dbReference>
<evidence type="ECO:0000259" key="16">
    <source>
        <dbReference type="Pfam" id="PF02563"/>
    </source>
</evidence>
<keyword evidence="12" id="KW-0564">Palmitate</keyword>
<evidence type="ECO:0000256" key="2">
    <source>
        <dbReference type="ARBA" id="ARBA00009450"/>
    </source>
</evidence>
<evidence type="ECO:0000256" key="4">
    <source>
        <dbReference type="ARBA" id="ARBA00022452"/>
    </source>
</evidence>
<comment type="subcellular location">
    <subcellularLocation>
        <location evidence="1">Cell outer membrane</location>
        <topology evidence="1">Multi-pass membrane protein</topology>
    </subcellularLocation>
</comment>
<dbReference type="Gene3D" id="3.10.560.10">
    <property type="entry name" value="Outer membrane lipoprotein wza domain like"/>
    <property type="match status" value="2"/>
</dbReference>
<evidence type="ECO:0000256" key="9">
    <source>
        <dbReference type="ARBA" id="ARBA00023065"/>
    </source>
</evidence>
<keyword evidence="5" id="KW-0762">Sugar transport</keyword>
<name>A0A2R4C8R1_9BURK</name>
<dbReference type="GO" id="GO:0015288">
    <property type="term" value="F:porin activity"/>
    <property type="evidence" value="ECO:0007669"/>
    <property type="project" value="UniProtKB-KW"/>
</dbReference>
<evidence type="ECO:0000259" key="18">
    <source>
        <dbReference type="Pfam" id="PF22461"/>
    </source>
</evidence>
<evidence type="ECO:0000256" key="12">
    <source>
        <dbReference type="ARBA" id="ARBA00023139"/>
    </source>
</evidence>
<evidence type="ECO:0000256" key="3">
    <source>
        <dbReference type="ARBA" id="ARBA00022448"/>
    </source>
</evidence>
<comment type="similarity">
    <text evidence="2">Belongs to the BexD/CtrA/VexA family.</text>
</comment>
<dbReference type="NCBIfam" id="TIGR03028">
    <property type="entry name" value="EpsE"/>
    <property type="match status" value="1"/>
</dbReference>
<sequence length="262" mass="28443">MKRLVMWVLAGLMTLAMGWATAADATLGAGDVVKIAVYGSPDLGTETRISQSGNITFPLIGQVKIGGLEIPAAERKIASMLDSGGFIKKPQVTILVTAISSQQVSVLGQVNRPGRFPIEGKRTVLDMLALAGGMNIDGADNVTLIRKRNGTVTKETLDIVEMMRSGELQRDVELAADDIIYVERAPRFYIYGEVQRPGAFKLERSMTVLQALAVGGGLTPRGTERGMRIKRRDAQGKIQVIDAKHDDLLQTDDIVYVKESLF</sequence>
<dbReference type="PANTHER" id="PTHR33619">
    <property type="entry name" value="POLYSACCHARIDE EXPORT PROTEIN GFCE-RELATED"/>
    <property type="match status" value="1"/>
</dbReference>
<dbReference type="InterPro" id="IPR017478">
    <property type="entry name" value="Polysacc_export_EpsE"/>
</dbReference>
<dbReference type="InterPro" id="IPR003715">
    <property type="entry name" value="Poly_export_N"/>
</dbReference>
<feature type="chain" id="PRO_5015333907" evidence="15">
    <location>
        <begin position="23"/>
        <end position="262"/>
    </location>
</feature>
<gene>
    <name evidence="19" type="primary">epsE</name>
    <name evidence="19" type="ORF">C9I28_09685</name>
</gene>
<dbReference type="GO" id="GO:0009279">
    <property type="term" value="C:cell outer membrane"/>
    <property type="evidence" value="ECO:0007669"/>
    <property type="project" value="UniProtKB-SubCell"/>
</dbReference>
<keyword evidence="13" id="KW-0998">Cell outer membrane</keyword>
<dbReference type="Pfam" id="PF22461">
    <property type="entry name" value="SLBB_2"/>
    <property type="match status" value="1"/>
</dbReference>
<feature type="domain" description="Soluble ligand binding" evidence="17">
    <location>
        <begin position="188"/>
        <end position="241"/>
    </location>
</feature>
<dbReference type="AlphaFoldDB" id="A0A2R4C8R1"/>
<dbReference type="KEGG" id="masz:C9I28_09685"/>
<organism evidence="19 20">
    <name type="scientific">Pseudoduganella armeniaca</name>
    <dbReference type="NCBI Taxonomy" id="2072590"/>
    <lineage>
        <taxon>Bacteria</taxon>
        <taxon>Pseudomonadati</taxon>
        <taxon>Pseudomonadota</taxon>
        <taxon>Betaproteobacteria</taxon>
        <taxon>Burkholderiales</taxon>
        <taxon>Oxalobacteraceae</taxon>
        <taxon>Telluria group</taxon>
        <taxon>Pseudoduganella</taxon>
    </lineage>
</organism>
<keyword evidence="8" id="KW-0625">Polysaccharide transport</keyword>
<keyword evidence="10" id="KW-0626">Porin</keyword>
<accession>A0A2R4C8R1</accession>
<evidence type="ECO:0000256" key="13">
    <source>
        <dbReference type="ARBA" id="ARBA00023237"/>
    </source>
</evidence>
<keyword evidence="14" id="KW-0449">Lipoprotein</keyword>
<proteinExistence type="inferred from homology"/>
<evidence type="ECO:0000256" key="15">
    <source>
        <dbReference type="SAM" id="SignalP"/>
    </source>
</evidence>
<dbReference type="EMBL" id="CP028324">
    <property type="protein sequence ID" value="AVR95971.1"/>
    <property type="molecule type" value="Genomic_DNA"/>
</dbReference>
<evidence type="ECO:0000313" key="19">
    <source>
        <dbReference type="EMBL" id="AVR95971.1"/>
    </source>
</evidence>
<dbReference type="InterPro" id="IPR054765">
    <property type="entry name" value="SLBB_dom"/>
</dbReference>
<keyword evidence="9" id="KW-0406">Ion transport</keyword>
<keyword evidence="3" id="KW-0813">Transport</keyword>
<dbReference type="InterPro" id="IPR019554">
    <property type="entry name" value="Soluble_ligand-bd"/>
</dbReference>
<feature type="domain" description="SLBB" evidence="18">
    <location>
        <begin position="102"/>
        <end position="182"/>
    </location>
</feature>
<evidence type="ECO:0000256" key="6">
    <source>
        <dbReference type="ARBA" id="ARBA00022692"/>
    </source>
</evidence>
<reference evidence="19 20" key="1">
    <citation type="submission" date="2018-03" db="EMBL/GenBank/DDBJ databases">
        <title>Massilia armeniaca sp. nov., isolated from desert soil.</title>
        <authorList>
            <person name="Huang H."/>
            <person name="Ren M."/>
        </authorList>
    </citation>
    <scope>NUCLEOTIDE SEQUENCE [LARGE SCALE GENOMIC DNA]</scope>
    <source>
        <strain evidence="19 20">ZMN-3</strain>
    </source>
</reference>
<keyword evidence="4" id="KW-1134">Transmembrane beta strand</keyword>
<evidence type="ECO:0000256" key="8">
    <source>
        <dbReference type="ARBA" id="ARBA00023047"/>
    </source>
</evidence>
<dbReference type="Pfam" id="PF02563">
    <property type="entry name" value="Poly_export"/>
    <property type="match status" value="1"/>
</dbReference>
<keyword evidence="11" id="KW-0472">Membrane</keyword>
<feature type="domain" description="Polysaccharide export protein N-terminal" evidence="16">
    <location>
        <begin position="22"/>
        <end position="96"/>
    </location>
</feature>
<dbReference type="InterPro" id="IPR049712">
    <property type="entry name" value="Poly_export"/>
</dbReference>
<evidence type="ECO:0000256" key="14">
    <source>
        <dbReference type="ARBA" id="ARBA00023288"/>
    </source>
</evidence>
<evidence type="ECO:0000256" key="7">
    <source>
        <dbReference type="ARBA" id="ARBA00022729"/>
    </source>
</evidence>
<dbReference type="Proteomes" id="UP000240505">
    <property type="component" value="Chromosome"/>
</dbReference>
<dbReference type="GO" id="GO:0006811">
    <property type="term" value="P:monoatomic ion transport"/>
    <property type="evidence" value="ECO:0007669"/>
    <property type="project" value="UniProtKB-KW"/>
</dbReference>